<protein>
    <submittedName>
        <fullName evidence="1">Uncharacterized protein</fullName>
    </submittedName>
</protein>
<proteinExistence type="predicted"/>
<evidence type="ECO:0000313" key="2">
    <source>
        <dbReference type="Proteomes" id="UP001295444"/>
    </source>
</evidence>
<sequence>MQKNDHPGSSSEEDMFNATDLISEAVQPAAHPLMEDQGAHATKGDTMDLISNICTFFADLALVQEELTAVTGRVKATEDDVSSLSQKQVRAVEQLQCFQILHSAVQTLLDTLDNTKSLKIRGLTESIADREIPHWTRESKNNMVDNYYQLPKSPRAPAAAPCHVLLPDIPRQMGVLRWHSNLKSPSNSRKCN</sequence>
<name>A0AAD1S883_PELCU</name>
<keyword evidence="2" id="KW-1185">Reference proteome</keyword>
<dbReference type="AlphaFoldDB" id="A0AAD1S883"/>
<accession>A0AAD1S883</accession>
<organism evidence="1 2">
    <name type="scientific">Pelobates cultripes</name>
    <name type="common">Western spadefoot toad</name>
    <dbReference type="NCBI Taxonomy" id="61616"/>
    <lineage>
        <taxon>Eukaryota</taxon>
        <taxon>Metazoa</taxon>
        <taxon>Chordata</taxon>
        <taxon>Craniata</taxon>
        <taxon>Vertebrata</taxon>
        <taxon>Euteleostomi</taxon>
        <taxon>Amphibia</taxon>
        <taxon>Batrachia</taxon>
        <taxon>Anura</taxon>
        <taxon>Pelobatoidea</taxon>
        <taxon>Pelobatidae</taxon>
        <taxon>Pelobates</taxon>
    </lineage>
</organism>
<dbReference type="Proteomes" id="UP001295444">
    <property type="component" value="Chromosome 05"/>
</dbReference>
<reference evidence="1" key="1">
    <citation type="submission" date="2022-03" db="EMBL/GenBank/DDBJ databases">
        <authorList>
            <person name="Alioto T."/>
            <person name="Alioto T."/>
            <person name="Gomez Garrido J."/>
        </authorList>
    </citation>
    <scope>NUCLEOTIDE SEQUENCE</scope>
</reference>
<evidence type="ECO:0000313" key="1">
    <source>
        <dbReference type="EMBL" id="CAH2293428.1"/>
    </source>
</evidence>
<dbReference type="EMBL" id="OW240916">
    <property type="protein sequence ID" value="CAH2293428.1"/>
    <property type="molecule type" value="Genomic_DNA"/>
</dbReference>
<gene>
    <name evidence="1" type="ORF">PECUL_23A005968</name>
</gene>